<dbReference type="AlphaFoldDB" id="T1GTG8"/>
<dbReference type="EMBL" id="CAQQ02159512">
    <property type="status" value="NOT_ANNOTATED_CDS"/>
    <property type="molecule type" value="Genomic_DNA"/>
</dbReference>
<keyword evidence="2" id="KW-1185">Reference proteome</keyword>
<evidence type="ECO:0000313" key="1">
    <source>
        <dbReference type="EnsemblMetazoa" id="MESCA006999-PA"/>
    </source>
</evidence>
<evidence type="ECO:0000313" key="2">
    <source>
        <dbReference type="Proteomes" id="UP000015102"/>
    </source>
</evidence>
<name>T1GTG8_MEGSC</name>
<accession>T1GTG8</accession>
<organism evidence="1 2">
    <name type="scientific">Megaselia scalaris</name>
    <name type="common">Humpbacked fly</name>
    <name type="synonym">Phora scalaris</name>
    <dbReference type="NCBI Taxonomy" id="36166"/>
    <lineage>
        <taxon>Eukaryota</taxon>
        <taxon>Metazoa</taxon>
        <taxon>Ecdysozoa</taxon>
        <taxon>Arthropoda</taxon>
        <taxon>Hexapoda</taxon>
        <taxon>Insecta</taxon>
        <taxon>Pterygota</taxon>
        <taxon>Neoptera</taxon>
        <taxon>Endopterygota</taxon>
        <taxon>Diptera</taxon>
        <taxon>Brachycera</taxon>
        <taxon>Muscomorpha</taxon>
        <taxon>Platypezoidea</taxon>
        <taxon>Phoridae</taxon>
        <taxon>Megaseliini</taxon>
        <taxon>Megaselia</taxon>
    </lineage>
</organism>
<dbReference type="EnsemblMetazoa" id="MESCA006999-RA">
    <property type="protein sequence ID" value="MESCA006999-PA"/>
    <property type="gene ID" value="MESCA006999"/>
</dbReference>
<dbReference type="HOGENOM" id="CLU_2888342_0_0_1"/>
<sequence>MQQWVLPRPLFPLALVRGVSRNPTLIVNGSYKALHYPPPGDPAVPKAVSLLENTPQMGAQPGS</sequence>
<protein>
    <submittedName>
        <fullName evidence="1">Uncharacterized protein</fullName>
    </submittedName>
</protein>
<proteinExistence type="predicted"/>
<reference evidence="2" key="1">
    <citation type="submission" date="2013-02" db="EMBL/GenBank/DDBJ databases">
        <authorList>
            <person name="Hughes D."/>
        </authorList>
    </citation>
    <scope>NUCLEOTIDE SEQUENCE</scope>
    <source>
        <strain>Durham</strain>
        <strain evidence="2">NC isolate 2 -- Noor lab</strain>
    </source>
</reference>
<dbReference type="Proteomes" id="UP000015102">
    <property type="component" value="Unassembled WGS sequence"/>
</dbReference>
<reference evidence="1" key="2">
    <citation type="submission" date="2015-06" db="UniProtKB">
        <authorList>
            <consortium name="EnsemblMetazoa"/>
        </authorList>
    </citation>
    <scope>IDENTIFICATION</scope>
</reference>
<dbReference type="EMBL" id="CAQQ02159513">
    <property type="status" value="NOT_ANNOTATED_CDS"/>
    <property type="molecule type" value="Genomic_DNA"/>
</dbReference>